<dbReference type="InterPro" id="IPR036846">
    <property type="entry name" value="GM2-AP_sf"/>
</dbReference>
<dbReference type="Proteomes" id="UP001307889">
    <property type="component" value="Chromosome 5"/>
</dbReference>
<dbReference type="EMBL" id="AP028913">
    <property type="protein sequence ID" value="BES94461.1"/>
    <property type="molecule type" value="Genomic_DNA"/>
</dbReference>
<evidence type="ECO:0000313" key="4">
    <source>
        <dbReference type="Proteomes" id="UP001307889"/>
    </source>
</evidence>
<name>A0ABN7AQG6_9HEMI</name>
<organism evidence="3 4">
    <name type="scientific">Nesidiocoris tenuis</name>
    <dbReference type="NCBI Taxonomy" id="355587"/>
    <lineage>
        <taxon>Eukaryota</taxon>
        <taxon>Metazoa</taxon>
        <taxon>Ecdysozoa</taxon>
        <taxon>Arthropoda</taxon>
        <taxon>Hexapoda</taxon>
        <taxon>Insecta</taxon>
        <taxon>Pterygota</taxon>
        <taxon>Neoptera</taxon>
        <taxon>Paraneoptera</taxon>
        <taxon>Hemiptera</taxon>
        <taxon>Heteroptera</taxon>
        <taxon>Panheteroptera</taxon>
        <taxon>Cimicomorpha</taxon>
        <taxon>Miridae</taxon>
        <taxon>Dicyphina</taxon>
        <taxon>Nesidiocoris</taxon>
    </lineage>
</organism>
<feature type="signal peptide" evidence="2">
    <location>
        <begin position="1"/>
        <end position="24"/>
    </location>
</feature>
<reference evidence="3 4" key="1">
    <citation type="submission" date="2023-09" db="EMBL/GenBank/DDBJ databases">
        <title>Nesidiocoris tenuis whole genome shotgun sequence.</title>
        <authorList>
            <person name="Shibata T."/>
            <person name="Shimoda M."/>
            <person name="Kobayashi T."/>
            <person name="Uehara T."/>
        </authorList>
    </citation>
    <scope>NUCLEOTIDE SEQUENCE [LARGE SCALE GENOMIC DNA]</scope>
    <source>
        <strain evidence="3 4">Japan</strain>
    </source>
</reference>
<evidence type="ECO:0000256" key="2">
    <source>
        <dbReference type="SAM" id="SignalP"/>
    </source>
</evidence>
<dbReference type="Gene3D" id="2.70.220.10">
    <property type="entry name" value="Ganglioside GM2 activator"/>
    <property type="match status" value="1"/>
</dbReference>
<keyword evidence="4" id="KW-1185">Reference proteome</keyword>
<evidence type="ECO:0000256" key="1">
    <source>
        <dbReference type="ARBA" id="ARBA00022729"/>
    </source>
</evidence>
<feature type="chain" id="PRO_5045784696" description="MD-2-related lipid-recognition domain-containing protein" evidence="2">
    <location>
        <begin position="25"/>
        <end position="182"/>
    </location>
</feature>
<keyword evidence="1 2" id="KW-0732">Signal</keyword>
<accession>A0ABN7AQG6</accession>
<protein>
    <recommendedName>
        <fullName evidence="5">MD-2-related lipid-recognition domain-containing protein</fullName>
    </recommendedName>
</protein>
<evidence type="ECO:0000313" key="3">
    <source>
        <dbReference type="EMBL" id="BES94461.1"/>
    </source>
</evidence>
<proteinExistence type="predicted"/>
<evidence type="ECO:0008006" key="5">
    <source>
        <dbReference type="Google" id="ProtNLM"/>
    </source>
</evidence>
<sequence>MLVCEKFSIFCYFLCVILWEEAGASSCVFESIQDCLETENNRKCDARNLTVGVLESGKWAILGKLYVDLDGIPLTKFELTRCLSRQQSESCMYFASVSYKDGCQKVEAKGEMWSSFLGNAEPEMKCPIKGEFSLEKSFIDLEANGLPALEGFYWKVKMMIYQQGKPVCCVQIDVTTGKSQNN</sequence>
<gene>
    <name evidence="3" type="ORF">NTJ_07270</name>
</gene>